<dbReference type="EMBL" id="CAMPGE010026475">
    <property type="protein sequence ID" value="CAI2384162.1"/>
    <property type="molecule type" value="Genomic_DNA"/>
</dbReference>
<feature type="region of interest" description="Disordered" evidence="1">
    <location>
        <begin position="1"/>
        <end position="350"/>
    </location>
</feature>
<dbReference type="AlphaFoldDB" id="A0AAD1Y3V2"/>
<gene>
    <name evidence="2" type="ORF">ECRASSUSDP1_LOCUS25683</name>
</gene>
<feature type="compositionally biased region" description="Basic and acidic residues" evidence="1">
    <location>
        <begin position="303"/>
        <end position="324"/>
    </location>
</feature>
<feature type="compositionally biased region" description="Polar residues" evidence="1">
    <location>
        <begin position="44"/>
        <end position="65"/>
    </location>
</feature>
<comment type="caution">
    <text evidence="2">The sequence shown here is derived from an EMBL/GenBank/DDBJ whole genome shotgun (WGS) entry which is preliminary data.</text>
</comment>
<protein>
    <submittedName>
        <fullName evidence="2">Uncharacterized protein</fullName>
    </submittedName>
</protein>
<feature type="compositionally biased region" description="Acidic residues" evidence="1">
    <location>
        <begin position="82"/>
        <end position="91"/>
    </location>
</feature>
<feature type="compositionally biased region" description="Basic and acidic residues" evidence="1">
    <location>
        <begin position="149"/>
        <end position="173"/>
    </location>
</feature>
<feature type="compositionally biased region" description="Polar residues" evidence="1">
    <location>
        <begin position="260"/>
        <end position="276"/>
    </location>
</feature>
<feature type="compositionally biased region" description="Basic and acidic residues" evidence="1">
    <location>
        <begin position="238"/>
        <end position="259"/>
    </location>
</feature>
<feature type="compositionally biased region" description="Basic residues" evidence="1">
    <location>
        <begin position="16"/>
        <end position="30"/>
    </location>
</feature>
<keyword evidence="3" id="KW-1185">Reference proteome</keyword>
<evidence type="ECO:0000256" key="1">
    <source>
        <dbReference type="SAM" id="MobiDB-lite"/>
    </source>
</evidence>
<organism evidence="2 3">
    <name type="scientific">Euplotes crassus</name>
    <dbReference type="NCBI Taxonomy" id="5936"/>
    <lineage>
        <taxon>Eukaryota</taxon>
        <taxon>Sar</taxon>
        <taxon>Alveolata</taxon>
        <taxon>Ciliophora</taxon>
        <taxon>Intramacronucleata</taxon>
        <taxon>Spirotrichea</taxon>
        <taxon>Hypotrichia</taxon>
        <taxon>Euplotida</taxon>
        <taxon>Euplotidae</taxon>
        <taxon>Moneuplotes</taxon>
    </lineage>
</organism>
<sequence>MGKGCGCVKNFPKTSKQTKKSHKDPKKSGKPKVTPSAPNVLPSIPNNPTSFPLSNNPNVLAQPSKSSEKPFYLSEIQADSNQDFEDSEEQEFLLRPCPEMKRSQTNSKTSKSKIPTTQKSKQSSNLKGEDHEENSLPKSTQSDTEDLFNDDRISKDSSEYIHSEDDFHEDKSPNKSPLYPNTPPKTPPVSSLQPPLPMSSSETPEVQKPAEKFKKLEESSRNSDRTIPYNGSPVTDNNKLEEEKKENDQMLKELYDEFQQKSQSTPPISCNLSKTPQYKEIDQADEESDKSIPASESNSQANTREDQNKSIKSEKQVKTLEKSDITTNLLKEMNFSPKTDHPMTLQRTQN</sequence>
<accession>A0AAD1Y3V2</accession>
<proteinExistence type="predicted"/>
<name>A0AAD1Y3V2_EUPCR</name>
<feature type="compositionally biased region" description="Basic and acidic residues" evidence="1">
    <location>
        <begin position="208"/>
        <end position="224"/>
    </location>
</feature>
<evidence type="ECO:0000313" key="3">
    <source>
        <dbReference type="Proteomes" id="UP001295684"/>
    </source>
</evidence>
<dbReference type="Proteomes" id="UP001295684">
    <property type="component" value="Unassembled WGS sequence"/>
</dbReference>
<evidence type="ECO:0000313" key="2">
    <source>
        <dbReference type="EMBL" id="CAI2384162.1"/>
    </source>
</evidence>
<feature type="compositionally biased region" description="Low complexity" evidence="1">
    <location>
        <begin position="188"/>
        <end position="201"/>
    </location>
</feature>
<reference evidence="2" key="1">
    <citation type="submission" date="2023-07" db="EMBL/GenBank/DDBJ databases">
        <authorList>
            <consortium name="AG Swart"/>
            <person name="Singh M."/>
            <person name="Singh A."/>
            <person name="Seah K."/>
            <person name="Emmerich C."/>
        </authorList>
    </citation>
    <scope>NUCLEOTIDE SEQUENCE</scope>
    <source>
        <strain evidence="2">DP1</strain>
    </source>
</reference>
<feature type="compositionally biased region" description="Polar residues" evidence="1">
    <location>
        <begin position="103"/>
        <end position="126"/>
    </location>
</feature>